<dbReference type="InterPro" id="IPR008996">
    <property type="entry name" value="IL1/FGF"/>
</dbReference>
<dbReference type="SUPFAM" id="SSF50353">
    <property type="entry name" value="Cytokine"/>
    <property type="match status" value="1"/>
</dbReference>
<protein>
    <submittedName>
        <fullName evidence="1">Uncharacterized protein</fullName>
    </submittedName>
</protein>
<dbReference type="Proteomes" id="UP001153069">
    <property type="component" value="Unassembled WGS sequence"/>
</dbReference>
<organism evidence="1 2">
    <name type="scientific">Seminavis robusta</name>
    <dbReference type="NCBI Taxonomy" id="568900"/>
    <lineage>
        <taxon>Eukaryota</taxon>
        <taxon>Sar</taxon>
        <taxon>Stramenopiles</taxon>
        <taxon>Ochrophyta</taxon>
        <taxon>Bacillariophyta</taxon>
        <taxon>Bacillariophyceae</taxon>
        <taxon>Bacillariophycidae</taxon>
        <taxon>Naviculales</taxon>
        <taxon>Naviculaceae</taxon>
        <taxon>Seminavis</taxon>
    </lineage>
</organism>
<dbReference type="Gene3D" id="2.80.10.50">
    <property type="match status" value="1"/>
</dbReference>
<comment type="caution">
    <text evidence="1">The sequence shown here is derived from an EMBL/GenBank/DDBJ whole genome shotgun (WGS) entry which is preliminary data.</text>
</comment>
<proteinExistence type="predicted"/>
<evidence type="ECO:0000313" key="1">
    <source>
        <dbReference type="EMBL" id="CAB9510113.1"/>
    </source>
</evidence>
<accession>A0A9N8HCP2</accession>
<name>A0A9N8HCP2_9STRA</name>
<reference evidence="1" key="1">
    <citation type="submission" date="2020-06" db="EMBL/GenBank/DDBJ databases">
        <authorList>
            <consortium name="Plant Systems Biology data submission"/>
        </authorList>
    </citation>
    <scope>NUCLEOTIDE SEQUENCE</scope>
    <source>
        <strain evidence="1">D6</strain>
    </source>
</reference>
<dbReference type="EMBL" id="CAICTM010000419">
    <property type="protein sequence ID" value="CAB9510113.1"/>
    <property type="molecule type" value="Genomic_DNA"/>
</dbReference>
<dbReference type="OrthoDB" id="56967at2759"/>
<gene>
    <name evidence="1" type="ORF">SEMRO_420_G139410.1</name>
</gene>
<evidence type="ECO:0000313" key="2">
    <source>
        <dbReference type="Proteomes" id="UP001153069"/>
    </source>
</evidence>
<keyword evidence="2" id="KW-1185">Reference proteome</keyword>
<dbReference type="AlphaFoldDB" id="A0A9N8HCP2"/>
<sequence>MAPDANKKNKALLHVGAFLDTTVIYETNPGKNAAGLQENDCNDTSGCVTEEEPSLECVLQPRLLTDFSYVENPVRCSLRCQGTTKHLACNGKSAVFLQDSLATSSSSSSSNDEFAILPQADGSVLLRNTKTQQYLCSSTKGSVYASETGCDGMEQWIMTTNNDTSKERSYAVLSSSVSQRVLTCSGNTIHAALPEDINICNPKRRQTISWSLEFTSGELCFMSLPLMNKQVRCNLIGELSLSTNFQGWEAWRFSETGQHDNVRISPWAHSELFLASNEDGVVSCCTKEESAIQGSSTIWNVQKAPNGLYGVVIKAVVPTSSTSTATAGSRVLRYDCHQQCFCTIPDTALLLDESCVWDLESLHRQTYYLVTADNARRLEGAKRGITTRGYPGRLITEEWKIEPVPGSPKGAVRLYSNARQQYLVSNQDGEVSLRPHNEPSERDGSDHWVMEEREDGIVVRAYQTKRVLVAPDKGPVSTVEPGTIVHGNTRWRLEPKTPRQVSKEKLQGVGGAVAVGIIGTVATPLLIGAIGIGSIGVAGQVAIGSIRAVEALNTVTQVTLSSSQLMIGDSSSTFLSSADSTSRLVGSAGNDGGKNKTRPFCSWRSW</sequence>